<evidence type="ECO:0000313" key="11">
    <source>
        <dbReference type="EMBL" id="CAB4798219.1"/>
    </source>
</evidence>
<accession>A0A6J7UIP0</accession>
<evidence type="ECO:0000256" key="5">
    <source>
        <dbReference type="ARBA" id="ARBA00022801"/>
    </source>
</evidence>
<evidence type="ECO:0000256" key="4">
    <source>
        <dbReference type="ARBA" id="ARBA00022692"/>
    </source>
</evidence>
<feature type="transmembrane region" description="Helical" evidence="9">
    <location>
        <begin position="153"/>
        <end position="171"/>
    </location>
</feature>
<feature type="transmembrane region" description="Helical" evidence="9">
    <location>
        <begin position="126"/>
        <end position="146"/>
    </location>
</feature>
<organism evidence="14">
    <name type="scientific">freshwater metagenome</name>
    <dbReference type="NCBI Taxonomy" id="449393"/>
    <lineage>
        <taxon>unclassified sequences</taxon>
        <taxon>metagenomes</taxon>
        <taxon>ecological metagenomes</taxon>
    </lineage>
</organism>
<feature type="transmembrane region" description="Helical" evidence="9">
    <location>
        <begin position="213"/>
        <end position="239"/>
    </location>
</feature>
<keyword evidence="4 9" id="KW-0812">Transmembrane</keyword>
<keyword evidence="5" id="KW-0378">Hydrolase</keyword>
<gene>
    <name evidence="10" type="ORF">UFOPK2582_00497</name>
    <name evidence="11" type="ORF">UFOPK3046_00389</name>
    <name evidence="12" type="ORF">UFOPK3914_00389</name>
    <name evidence="13" type="ORF">UFOPK4173_00419</name>
    <name evidence="14" type="ORF">UFOPK4354_00798</name>
</gene>
<evidence type="ECO:0000256" key="8">
    <source>
        <dbReference type="SAM" id="MobiDB-lite"/>
    </source>
</evidence>
<evidence type="ECO:0000313" key="12">
    <source>
        <dbReference type="EMBL" id="CAB4970883.1"/>
    </source>
</evidence>
<comment type="subcellular location">
    <subcellularLocation>
        <location evidence="1">Cell membrane</location>
        <topology evidence="1">Multi-pass membrane protein</topology>
    </subcellularLocation>
</comment>
<feature type="transmembrane region" description="Helical" evidence="9">
    <location>
        <begin position="251"/>
        <end position="273"/>
    </location>
</feature>
<dbReference type="GO" id="GO:0005886">
    <property type="term" value="C:plasma membrane"/>
    <property type="evidence" value="ECO:0007669"/>
    <property type="project" value="UniProtKB-SubCell"/>
</dbReference>
<keyword evidence="6 9" id="KW-1133">Transmembrane helix</keyword>
<feature type="transmembrane region" description="Helical" evidence="9">
    <location>
        <begin position="27"/>
        <end position="47"/>
    </location>
</feature>
<proteinExistence type="predicted"/>
<feature type="transmembrane region" description="Helical" evidence="9">
    <location>
        <begin position="325"/>
        <end position="349"/>
    </location>
</feature>
<dbReference type="NCBIfam" id="TIGR04178">
    <property type="entry name" value="exo_archaeo"/>
    <property type="match status" value="1"/>
</dbReference>
<feature type="region of interest" description="Disordered" evidence="8">
    <location>
        <begin position="1"/>
        <end position="22"/>
    </location>
</feature>
<dbReference type="EMBL" id="CAEZXS010000040">
    <property type="protein sequence ID" value="CAB4692370.1"/>
    <property type="molecule type" value="Genomic_DNA"/>
</dbReference>
<feature type="transmembrane region" description="Helical" evidence="9">
    <location>
        <begin position="285"/>
        <end position="304"/>
    </location>
</feature>
<dbReference type="GO" id="GO:0006508">
    <property type="term" value="P:proteolysis"/>
    <property type="evidence" value="ECO:0007669"/>
    <property type="project" value="UniProtKB-KW"/>
</dbReference>
<dbReference type="EMBL" id="CAFBPW010000029">
    <property type="protein sequence ID" value="CAB5028820.1"/>
    <property type="molecule type" value="Genomic_DNA"/>
</dbReference>
<evidence type="ECO:0000313" key="13">
    <source>
        <dbReference type="EMBL" id="CAB5028820.1"/>
    </source>
</evidence>
<dbReference type="GO" id="GO:0008233">
    <property type="term" value="F:peptidase activity"/>
    <property type="evidence" value="ECO:0007669"/>
    <property type="project" value="UniProtKB-KW"/>
</dbReference>
<feature type="transmembrane region" description="Helical" evidence="9">
    <location>
        <begin position="97"/>
        <end position="120"/>
    </location>
</feature>
<keyword evidence="3" id="KW-0645">Protease</keyword>
<evidence type="ECO:0000256" key="2">
    <source>
        <dbReference type="ARBA" id="ARBA00022475"/>
    </source>
</evidence>
<evidence type="ECO:0000256" key="1">
    <source>
        <dbReference type="ARBA" id="ARBA00004651"/>
    </source>
</evidence>
<evidence type="ECO:0000313" key="14">
    <source>
        <dbReference type="EMBL" id="CAB5065691.1"/>
    </source>
</evidence>
<keyword evidence="7 9" id="KW-0472">Membrane</keyword>
<evidence type="ECO:0000256" key="3">
    <source>
        <dbReference type="ARBA" id="ARBA00022670"/>
    </source>
</evidence>
<dbReference type="InterPro" id="IPR019127">
    <property type="entry name" value="Exosortase"/>
</dbReference>
<sequence length="575" mass="61709">MLLNPPPADPIEEAEQEPRWSEDTRKVAGRTAIALFAVLLCYHTSLWTLMRGLTVDTPLAYLGLVPIIAAVLGYALARPSINEPNIHDRHIDRIVGVPLVIAAFASLVLLPARLSTMYWLYRIDLLTMPLFVAGVVALAFGVRMLWRTKAAVLFLFLAWPIPIRGLVTLGLEPLTGLTAGAVRMVVGVIPVATVMAGDGITFQVAHGGAQGTFLVQVASACSGANGLLGFLLVASAFTLVARGTKSAKFSWLAAGTALVWVFNVIRIVAILAVGKFFGETASIDILHPVAGLFTFNIAVLIMVLQAHRFGLSLPVFSGPSRTRAVLAAVPTAGRAMLGIVVIALFGSVFNHNLTAYDPISSSVGNPRVGKFSQVSLRPTGFRGERVGTFENGKRFFGEDSSWVRYQYAALGTSQLGSDVPVLADVINTGKLQAFSDFGIEACYRFHGYSTEGVKRVDLGNGVVGTVLNWADPDGLAWTTVYWLWAVREGSGLRYERVVLLLNDSNSARVASPPLEDSIARQVGIRADEAVRGAETGDVTARQGELRTFLVQFARTVIQSSADRSAQMPEPVEFGG</sequence>
<protein>
    <submittedName>
        <fullName evidence="14">Unannotated protein</fullName>
    </submittedName>
</protein>
<dbReference type="EMBL" id="CAFBOG010000022">
    <property type="protein sequence ID" value="CAB4970883.1"/>
    <property type="molecule type" value="Genomic_DNA"/>
</dbReference>
<evidence type="ECO:0000313" key="10">
    <source>
        <dbReference type="EMBL" id="CAB4692370.1"/>
    </source>
</evidence>
<dbReference type="Pfam" id="PF09721">
    <property type="entry name" value="Exosortase_EpsH"/>
    <property type="match status" value="1"/>
</dbReference>
<dbReference type="AlphaFoldDB" id="A0A6J7UIP0"/>
<evidence type="ECO:0000256" key="6">
    <source>
        <dbReference type="ARBA" id="ARBA00022989"/>
    </source>
</evidence>
<name>A0A6J7UIP0_9ZZZZ</name>
<feature type="transmembrane region" description="Helical" evidence="9">
    <location>
        <begin position="59"/>
        <end position="77"/>
    </location>
</feature>
<dbReference type="EMBL" id="CAFAAQ010000020">
    <property type="protein sequence ID" value="CAB4798219.1"/>
    <property type="molecule type" value="Genomic_DNA"/>
</dbReference>
<keyword evidence="2" id="KW-1003">Cell membrane</keyword>
<dbReference type="EMBL" id="CAFBQW010000072">
    <property type="protein sequence ID" value="CAB5065691.1"/>
    <property type="molecule type" value="Genomic_DNA"/>
</dbReference>
<reference evidence="14" key="1">
    <citation type="submission" date="2020-05" db="EMBL/GenBank/DDBJ databases">
        <authorList>
            <person name="Chiriac C."/>
            <person name="Salcher M."/>
            <person name="Ghai R."/>
            <person name="Kavagutti S V."/>
        </authorList>
    </citation>
    <scope>NUCLEOTIDE SEQUENCE</scope>
</reference>
<evidence type="ECO:0000256" key="7">
    <source>
        <dbReference type="ARBA" id="ARBA00023136"/>
    </source>
</evidence>
<evidence type="ECO:0000256" key="9">
    <source>
        <dbReference type="SAM" id="Phobius"/>
    </source>
</evidence>
<dbReference type="InterPro" id="IPR026392">
    <property type="entry name" value="Exo/Archaeosortase_dom"/>
</dbReference>